<evidence type="ECO:0000313" key="1">
    <source>
        <dbReference type="EMBL" id="CAA9481946.1"/>
    </source>
</evidence>
<gene>
    <name evidence="1" type="ORF">AVDCRST_MAG65-1491</name>
</gene>
<reference evidence="1" key="1">
    <citation type="submission" date="2020-02" db="EMBL/GenBank/DDBJ databases">
        <authorList>
            <person name="Meier V. D."/>
        </authorList>
    </citation>
    <scope>NUCLEOTIDE SEQUENCE</scope>
    <source>
        <strain evidence="1">AVDCRST_MAG65</strain>
    </source>
</reference>
<dbReference type="EMBL" id="CADCVL010000251">
    <property type="protein sequence ID" value="CAA9481946.1"/>
    <property type="molecule type" value="Genomic_DNA"/>
</dbReference>
<organism evidence="1">
    <name type="scientific">uncultured Solirubrobacteraceae bacterium</name>
    <dbReference type="NCBI Taxonomy" id="1162706"/>
    <lineage>
        <taxon>Bacteria</taxon>
        <taxon>Bacillati</taxon>
        <taxon>Actinomycetota</taxon>
        <taxon>Thermoleophilia</taxon>
        <taxon>Solirubrobacterales</taxon>
        <taxon>Solirubrobacteraceae</taxon>
        <taxon>environmental samples</taxon>
    </lineage>
</organism>
<protein>
    <submittedName>
        <fullName evidence="1">Uncharacterized protein</fullName>
    </submittedName>
</protein>
<accession>A0A6J4RUL1</accession>
<dbReference type="AlphaFoldDB" id="A0A6J4RUL1"/>
<sequence>MPATRPERRAAGTQLIRAHAQHRQRGLARPERVGDLAVSGQLERRHGPLIEQGDEQVAVERAGGVESGEVGERRGVLRAPAAEGQGDVRCEVLTAVPAILGRLAGVVAGQSRRGKRITAMGPYGCRHRSLLLPTGLVTTDTLSAVT</sequence>
<name>A0A6J4RUL1_9ACTN</name>
<proteinExistence type="predicted"/>